<keyword evidence="4" id="KW-1185">Reference proteome</keyword>
<dbReference type="Gene3D" id="3.10.20.440">
    <property type="entry name" value="2Fe-2S iron-sulphur cluster binding domain, sarcosine oxidase, alpha subunit, N-terminal domain"/>
    <property type="match status" value="1"/>
</dbReference>
<proteinExistence type="predicted"/>
<dbReference type="PRINTS" id="PR00411">
    <property type="entry name" value="PNDRDTASEI"/>
</dbReference>
<evidence type="ECO:0000313" key="4">
    <source>
        <dbReference type="Proteomes" id="UP000626026"/>
    </source>
</evidence>
<dbReference type="InterPro" id="IPR036188">
    <property type="entry name" value="FAD/NAD-bd_sf"/>
</dbReference>
<organism evidence="3 4">
    <name type="scientific">Teichococcus aerophilus</name>
    <dbReference type="NCBI Taxonomy" id="1224513"/>
    <lineage>
        <taxon>Bacteria</taxon>
        <taxon>Pseudomonadati</taxon>
        <taxon>Pseudomonadota</taxon>
        <taxon>Alphaproteobacteria</taxon>
        <taxon>Acetobacterales</taxon>
        <taxon>Roseomonadaceae</taxon>
        <taxon>Roseomonas</taxon>
    </lineage>
</organism>
<dbReference type="InterPro" id="IPR051691">
    <property type="entry name" value="Metab_Enz_Cyan_OpOx_G3PDH"/>
</dbReference>
<dbReference type="PRINTS" id="PR00368">
    <property type="entry name" value="FADPNR"/>
</dbReference>
<dbReference type="PANTHER" id="PTHR42949">
    <property type="entry name" value="ANAEROBIC GLYCEROL-3-PHOSPHATE DEHYDROGENASE SUBUNIT B"/>
    <property type="match status" value="1"/>
</dbReference>
<accession>A0ABR7RSW2</accession>
<keyword evidence="1" id="KW-0560">Oxidoreductase</keyword>
<dbReference type="InterPro" id="IPR042204">
    <property type="entry name" value="2Fe-2S-bd_N"/>
</dbReference>
<feature type="domain" description="FAD/NAD(P)-binding" evidence="2">
    <location>
        <begin position="112"/>
        <end position="420"/>
    </location>
</feature>
<evidence type="ECO:0000313" key="3">
    <source>
        <dbReference type="EMBL" id="MBC9209291.1"/>
    </source>
</evidence>
<dbReference type="EMBL" id="JACTVA010000050">
    <property type="protein sequence ID" value="MBC9209291.1"/>
    <property type="molecule type" value="Genomic_DNA"/>
</dbReference>
<dbReference type="InterPro" id="IPR036010">
    <property type="entry name" value="2Fe-2S_ferredoxin-like_sf"/>
</dbReference>
<name>A0ABR7RSW2_9PROT</name>
<dbReference type="Proteomes" id="UP000626026">
    <property type="component" value="Unassembled WGS sequence"/>
</dbReference>
<dbReference type="RefSeq" id="WP_187786429.1">
    <property type="nucleotide sequence ID" value="NZ_JACTVA010000050.1"/>
</dbReference>
<evidence type="ECO:0000259" key="2">
    <source>
        <dbReference type="Pfam" id="PF07992"/>
    </source>
</evidence>
<protein>
    <submittedName>
        <fullName evidence="3">(2Fe-2S)-binding protein</fullName>
    </submittedName>
</protein>
<dbReference type="Gene3D" id="3.50.50.60">
    <property type="entry name" value="FAD/NAD(P)-binding domain"/>
    <property type="match status" value="3"/>
</dbReference>
<evidence type="ECO:0000256" key="1">
    <source>
        <dbReference type="ARBA" id="ARBA00023002"/>
    </source>
</evidence>
<comment type="caution">
    <text evidence="3">The sequence shown here is derived from an EMBL/GenBank/DDBJ whole genome shotgun (WGS) entry which is preliminary data.</text>
</comment>
<dbReference type="SUPFAM" id="SSF51905">
    <property type="entry name" value="FAD/NAD(P)-binding domain"/>
    <property type="match status" value="1"/>
</dbReference>
<dbReference type="PANTHER" id="PTHR42949:SF3">
    <property type="entry name" value="ANAEROBIC GLYCEROL-3-PHOSPHATE DEHYDROGENASE SUBUNIT B"/>
    <property type="match status" value="1"/>
</dbReference>
<feature type="non-terminal residue" evidence="3">
    <location>
        <position position="439"/>
    </location>
</feature>
<reference evidence="3 4" key="1">
    <citation type="journal article" date="2013" name="Int. J. Syst. Evol. Microbiol.">
        <title>Roseomonas aerophila sp. nov., isolated from air.</title>
        <authorList>
            <person name="Kim S.J."/>
            <person name="Weon H.Y."/>
            <person name="Ahn J.H."/>
            <person name="Hong S.B."/>
            <person name="Seok S.J."/>
            <person name="Whang K.S."/>
            <person name="Kwon S.W."/>
        </authorList>
    </citation>
    <scope>NUCLEOTIDE SEQUENCE [LARGE SCALE GENOMIC DNA]</scope>
    <source>
        <strain evidence="3 4">NBRC 108923</strain>
    </source>
</reference>
<dbReference type="Pfam" id="PF07992">
    <property type="entry name" value="Pyr_redox_2"/>
    <property type="match status" value="1"/>
</dbReference>
<dbReference type="InterPro" id="IPR023753">
    <property type="entry name" value="FAD/NAD-binding_dom"/>
</dbReference>
<dbReference type="Pfam" id="PF13510">
    <property type="entry name" value="Fer2_4"/>
    <property type="match status" value="1"/>
</dbReference>
<dbReference type="SUPFAM" id="SSF54292">
    <property type="entry name" value="2Fe-2S ferredoxin-like"/>
    <property type="match status" value="1"/>
</dbReference>
<sequence>MRLHSPGLAPLGPPFTFRFDGAEIPALPGETIAAALAAQGVVTLRHTAAGDPRGVYCGMGACWDCVVTVEGRGGERACQVKAAPGLEVSSTPPSHPAPLAEPAEALEERAPDLLVVGAGPAGLSAAIEAARAGAAVVVLDERDAAGGQYLKPLAAHQAARPDAQHRRGDALRDEAAAAGVAVETGALVWGAFARDEVAAVLRGRAVLFRPRQLLLAPGAHERPVALPGWTLPGVMTTGALQTLARAGRVAPAERVVVAGNGPLNLQLACELLAGGVQVAAVLEAAPRPGPRAWRAALRMGLAAPDLAWDGTRYLLALRRAGVPVLWHSRALACEGEGRLQRVRAATPAGERVFVAGALALHHGFVPETGLARALGAAHRANAAGVLETVTDTAGRTDIDGVLAIGDGAAPGGARVALAMGRIAGRAAARALDLAAPDRA</sequence>
<gene>
    <name evidence="3" type="ORF">IBL26_20770</name>
</gene>